<feature type="domain" description="PLD phosphodiesterase" evidence="6">
    <location>
        <begin position="136"/>
        <end position="163"/>
    </location>
</feature>
<dbReference type="Proteomes" id="UP000059113">
    <property type="component" value="Chromosome"/>
</dbReference>
<name>A0A0H4VFJ4_9SPHN</name>
<evidence type="ECO:0000256" key="3">
    <source>
        <dbReference type="ARBA" id="ARBA00018392"/>
    </source>
</evidence>
<dbReference type="PANTHER" id="PTHR21248">
    <property type="entry name" value="CARDIOLIPIN SYNTHASE"/>
    <property type="match status" value="1"/>
</dbReference>
<evidence type="ECO:0000256" key="1">
    <source>
        <dbReference type="ARBA" id="ARBA00003145"/>
    </source>
</evidence>
<comment type="function">
    <text evidence="1">Could be a virulence factor.</text>
</comment>
<accession>A0A0H4VFJ4</accession>
<dbReference type="SUPFAM" id="SSF56024">
    <property type="entry name" value="Phospholipase D/nuclease"/>
    <property type="match status" value="2"/>
</dbReference>
<dbReference type="CDD" id="cd09111">
    <property type="entry name" value="PLDc_ymdC_like_1"/>
    <property type="match status" value="1"/>
</dbReference>
<dbReference type="SMART" id="SM00155">
    <property type="entry name" value="PLDc"/>
    <property type="match status" value="2"/>
</dbReference>
<evidence type="ECO:0000256" key="2">
    <source>
        <dbReference type="ARBA" id="ARBA00004613"/>
    </source>
</evidence>
<keyword evidence="8" id="KW-1185">Reference proteome</keyword>
<evidence type="ECO:0000313" key="7">
    <source>
        <dbReference type="EMBL" id="AKQ43507.2"/>
    </source>
</evidence>
<dbReference type="GO" id="GO:0016787">
    <property type="term" value="F:hydrolase activity"/>
    <property type="evidence" value="ECO:0007669"/>
    <property type="project" value="UniProtKB-KW"/>
</dbReference>
<dbReference type="Gene3D" id="3.30.870.10">
    <property type="entry name" value="Endonuclease Chain A"/>
    <property type="match status" value="2"/>
</dbReference>
<feature type="domain" description="PLD phosphodiesterase" evidence="6">
    <location>
        <begin position="382"/>
        <end position="409"/>
    </location>
</feature>
<evidence type="ECO:0000256" key="4">
    <source>
        <dbReference type="ARBA" id="ARBA00022525"/>
    </source>
</evidence>
<evidence type="ECO:0000259" key="6">
    <source>
        <dbReference type="PROSITE" id="PS50035"/>
    </source>
</evidence>
<keyword evidence="7" id="KW-0378">Hydrolase</keyword>
<dbReference type="GO" id="GO:0030572">
    <property type="term" value="F:phosphatidyltransferase activity"/>
    <property type="evidence" value="ECO:0007669"/>
    <property type="project" value="UniProtKB-ARBA"/>
</dbReference>
<proteinExistence type="predicted"/>
<gene>
    <name evidence="7" type="ORF">CP97_14510</name>
</gene>
<dbReference type="AlphaFoldDB" id="A0A0H4VFJ4"/>
<comment type="subcellular location">
    <subcellularLocation>
        <location evidence="2">Secreted</location>
    </subcellularLocation>
</comment>
<dbReference type="GO" id="GO:0005576">
    <property type="term" value="C:extracellular region"/>
    <property type="evidence" value="ECO:0007669"/>
    <property type="project" value="UniProtKB-SubCell"/>
</dbReference>
<dbReference type="EMBL" id="CP011310">
    <property type="protein sequence ID" value="AKQ43507.2"/>
    <property type="molecule type" value="Genomic_DNA"/>
</dbReference>
<dbReference type="GO" id="GO:0032049">
    <property type="term" value="P:cardiolipin biosynthetic process"/>
    <property type="evidence" value="ECO:0007669"/>
    <property type="project" value="UniProtKB-ARBA"/>
</dbReference>
<dbReference type="KEGG" id="ery:CP97_14510"/>
<dbReference type="STRING" id="1648404.CP97_14510"/>
<dbReference type="PANTHER" id="PTHR21248:SF12">
    <property type="entry name" value="CARDIOLIPIN SYNTHASE C"/>
    <property type="match status" value="1"/>
</dbReference>
<sequence length="490" mass="54637">MLPSRTIGDTWLSTLRLGLAQNISENPGMSGVELLSDGLDAFTIRKILLENAERSVDLQYYIWHDDLTGNLMLEQVRAAAARGVRIRLLLDDNGIAGLDPILRLTAGSPNIEIKLFNPFHSRRFKALNFLFRFRRANRRMHSKSFIADNQVAIVGGRNIGDEYFAAKRLGVFADLDAACIGPVVQEVTDCFDRFWDSPLAVQIEEIVPEVSPSNAVELESRLTRRVGDRASINYRQDVADAPLLRRLAQGEAELTWAPVKLVSDPPEKVSSNLEKVDSLLDELTDIIGEPQTELLIVSAYFVPTNDGARAFGEMARSGVDLRVLTNSYASTDVGVVHAGYAKHRRKLIEAGVKLFEVPAPNDEPKKARKFIWTDSRKRNGQPGTTLHAKAFSVDAKRLFVGSLNFDPRSFNLNTELGIVIDSPRLAEQMRTVFDTAIEQNTYHVVIDDGRLGWIDARDDNPMIEQQEPGTSLVSRALVRLLEKLPIDPLL</sequence>
<dbReference type="InterPro" id="IPR025202">
    <property type="entry name" value="PLD-like_dom"/>
</dbReference>
<keyword evidence="4" id="KW-0964">Secreted</keyword>
<dbReference type="PROSITE" id="PS50035">
    <property type="entry name" value="PLD"/>
    <property type="match status" value="2"/>
</dbReference>
<organism evidence="7 8">
    <name type="scientific">Aurantiacibacter atlanticus</name>
    <dbReference type="NCBI Taxonomy" id="1648404"/>
    <lineage>
        <taxon>Bacteria</taxon>
        <taxon>Pseudomonadati</taxon>
        <taxon>Pseudomonadota</taxon>
        <taxon>Alphaproteobacteria</taxon>
        <taxon>Sphingomonadales</taxon>
        <taxon>Erythrobacteraceae</taxon>
        <taxon>Aurantiacibacter</taxon>
    </lineage>
</organism>
<dbReference type="InterPro" id="IPR001736">
    <property type="entry name" value="PLipase_D/transphosphatidylase"/>
</dbReference>
<reference evidence="7 8" key="1">
    <citation type="journal article" date="2015" name="Int. J. Syst. Evol. Microbiol.">
        <title>Erythrobacter atlanticus sp. nov., a bacterium from ocean sediment able to degrade polycyclic aromatic hydrocarbons.</title>
        <authorList>
            <person name="Zhuang L."/>
            <person name="Liu Y."/>
            <person name="Wang L."/>
            <person name="Wang W."/>
            <person name="Shao Z."/>
        </authorList>
    </citation>
    <scope>NUCLEOTIDE SEQUENCE [LARGE SCALE GENOMIC DNA]</scope>
    <source>
        <strain evidence="8">s21-N3</strain>
    </source>
</reference>
<evidence type="ECO:0000313" key="8">
    <source>
        <dbReference type="Proteomes" id="UP000059113"/>
    </source>
</evidence>
<dbReference type="OrthoDB" id="9814092at2"/>
<dbReference type="CDD" id="cd09113">
    <property type="entry name" value="PLDc_ymdC_like_2"/>
    <property type="match status" value="1"/>
</dbReference>
<dbReference type="Pfam" id="PF13091">
    <property type="entry name" value="PLDc_2"/>
    <property type="match status" value="2"/>
</dbReference>
<protein>
    <recommendedName>
        <fullName evidence="3">Phospholipase D</fullName>
    </recommendedName>
    <alternativeName>
        <fullName evidence="5">Choline phosphatase</fullName>
    </alternativeName>
</protein>
<evidence type="ECO:0000256" key="5">
    <source>
        <dbReference type="ARBA" id="ARBA00029594"/>
    </source>
</evidence>
<reference evidence="8" key="2">
    <citation type="submission" date="2015-04" db="EMBL/GenBank/DDBJ databases">
        <title>The complete genome sequence of Erythrobacter sp. s21-N3.</title>
        <authorList>
            <person name="Zhuang L."/>
            <person name="Liu Y."/>
            <person name="Shao Z."/>
        </authorList>
    </citation>
    <scope>NUCLEOTIDE SEQUENCE [LARGE SCALE GENOMIC DNA]</scope>
    <source>
        <strain evidence="8">s21-N3</strain>
    </source>
</reference>